<dbReference type="Bgee" id="ENSLACG00000002772">
    <property type="expression patterns" value="Expressed in chordate pharynx"/>
</dbReference>
<dbReference type="PANTHER" id="PTHR45913">
    <property type="entry name" value="EPM2A-INTERACTING PROTEIN 1"/>
    <property type="match status" value="1"/>
</dbReference>
<reference evidence="1" key="3">
    <citation type="submission" date="2025-09" db="UniProtKB">
        <authorList>
            <consortium name="Ensembl"/>
        </authorList>
    </citation>
    <scope>IDENTIFICATION</scope>
</reference>
<dbReference type="Ensembl" id="ENSLACT00000003124.1">
    <property type="protein sequence ID" value="ENSLACP00000003094.1"/>
    <property type="gene ID" value="ENSLACG00000002772.1"/>
</dbReference>
<evidence type="ECO:0000313" key="1">
    <source>
        <dbReference type="Ensembl" id="ENSLACP00000003094.1"/>
    </source>
</evidence>
<proteinExistence type="predicted"/>
<dbReference type="HOGENOM" id="CLU_021316_3_1_1"/>
<keyword evidence="2" id="KW-1185">Reference proteome</keyword>
<reference evidence="1" key="2">
    <citation type="submission" date="2025-08" db="UniProtKB">
        <authorList>
            <consortium name="Ensembl"/>
        </authorList>
    </citation>
    <scope>IDENTIFICATION</scope>
</reference>
<organism evidence="1 2">
    <name type="scientific">Latimeria chalumnae</name>
    <name type="common">Coelacanth</name>
    <dbReference type="NCBI Taxonomy" id="7897"/>
    <lineage>
        <taxon>Eukaryota</taxon>
        <taxon>Metazoa</taxon>
        <taxon>Chordata</taxon>
        <taxon>Craniata</taxon>
        <taxon>Vertebrata</taxon>
        <taxon>Euteleostomi</taxon>
        <taxon>Coelacanthiformes</taxon>
        <taxon>Coelacanthidae</taxon>
        <taxon>Latimeria</taxon>
    </lineage>
</organism>
<sequence>TRFKKKKKNKYCLVQDRSVIICLLWKNTIAVPKEFNLKRHYESKQFKGELQKQKIDSLKQGLSLQQTLFTRGNAEVEIATQCMMVASQKFCPESTNKCENVSLNRMIIQHRISSLSDNISAQLKDIASKFVYFSLAANKSTDVTSTAQLLIFVHGITADFEVYEELVGMSSLQRQTKVSDILNGL</sequence>
<dbReference type="GeneTree" id="ENSGT00950000182812"/>
<dbReference type="AlphaFoldDB" id="H3A0C3"/>
<reference evidence="2" key="1">
    <citation type="submission" date="2011-08" db="EMBL/GenBank/DDBJ databases">
        <title>The draft genome of Latimeria chalumnae.</title>
        <authorList>
            <person name="Di Palma F."/>
            <person name="Alfoldi J."/>
            <person name="Johnson J."/>
            <person name="Berlin A."/>
            <person name="Gnerre S."/>
            <person name="Jaffe D."/>
            <person name="MacCallum I."/>
            <person name="Young S."/>
            <person name="Walker B.J."/>
            <person name="Lander E."/>
            <person name="Lindblad-Toh K."/>
        </authorList>
    </citation>
    <scope>NUCLEOTIDE SEQUENCE [LARGE SCALE GENOMIC DNA]</scope>
    <source>
        <strain evidence="2">Wild caught</strain>
    </source>
</reference>
<dbReference type="PANTHER" id="PTHR45913:SF5">
    <property type="entry name" value="GENERAL TRANSCRIPTION FACTOR II-I REPEAT DOMAIN-CONTAINING PROTEIN 2A-LIKE PROTEIN"/>
    <property type="match status" value="1"/>
</dbReference>
<evidence type="ECO:0000313" key="2">
    <source>
        <dbReference type="Proteomes" id="UP000008672"/>
    </source>
</evidence>
<protein>
    <recommendedName>
        <fullName evidence="3">DUF4371 domain-containing protein</fullName>
    </recommendedName>
</protein>
<dbReference type="Proteomes" id="UP000008672">
    <property type="component" value="Unassembled WGS sequence"/>
</dbReference>
<accession>H3A0C3</accession>
<evidence type="ECO:0008006" key="3">
    <source>
        <dbReference type="Google" id="ProtNLM"/>
    </source>
</evidence>
<name>H3A0C3_LATCH</name>
<dbReference type="EMBL" id="AFYH01198579">
    <property type="status" value="NOT_ANNOTATED_CDS"/>
    <property type="molecule type" value="Genomic_DNA"/>
</dbReference>